<dbReference type="CDD" id="cd12087">
    <property type="entry name" value="TM_EGFR-like"/>
    <property type="match status" value="1"/>
</dbReference>
<evidence type="ECO:0008006" key="7">
    <source>
        <dbReference type="Google" id="ProtNLM"/>
    </source>
</evidence>
<reference evidence="5" key="1">
    <citation type="journal article" date="2021" name="Nat. Commun.">
        <title>Genetic determinants of endophytism in the Arabidopsis root mycobiome.</title>
        <authorList>
            <person name="Mesny F."/>
            <person name="Miyauchi S."/>
            <person name="Thiergart T."/>
            <person name="Pickel B."/>
            <person name="Atanasova L."/>
            <person name="Karlsson M."/>
            <person name="Huettel B."/>
            <person name="Barry K.W."/>
            <person name="Haridas S."/>
            <person name="Chen C."/>
            <person name="Bauer D."/>
            <person name="Andreopoulos W."/>
            <person name="Pangilinan J."/>
            <person name="LaButti K."/>
            <person name="Riley R."/>
            <person name="Lipzen A."/>
            <person name="Clum A."/>
            <person name="Drula E."/>
            <person name="Henrissat B."/>
            <person name="Kohler A."/>
            <person name="Grigoriev I.V."/>
            <person name="Martin F.M."/>
            <person name="Hacquard S."/>
        </authorList>
    </citation>
    <scope>NUCLEOTIDE SEQUENCE</scope>
    <source>
        <strain evidence="5">MPI-SDFR-AT-0117</strain>
    </source>
</reference>
<dbReference type="OrthoDB" id="540004at2759"/>
<keyword evidence="1" id="KW-0677">Repeat</keyword>
<feature type="compositionally biased region" description="Basic and acidic residues" evidence="3">
    <location>
        <begin position="476"/>
        <end position="485"/>
    </location>
</feature>
<protein>
    <recommendedName>
        <fullName evidence="7">Kelch repeat protein</fullName>
    </recommendedName>
</protein>
<dbReference type="Pfam" id="PF24681">
    <property type="entry name" value="Kelch_KLHDC2_KLHL20_DRC7"/>
    <property type="match status" value="1"/>
</dbReference>
<feature type="compositionally biased region" description="Polar residues" evidence="3">
    <location>
        <begin position="449"/>
        <end position="458"/>
    </location>
</feature>
<keyword evidence="4" id="KW-1133">Transmembrane helix</keyword>
<keyword evidence="4" id="KW-0472">Membrane</keyword>
<feature type="compositionally biased region" description="Basic and acidic residues" evidence="3">
    <location>
        <begin position="494"/>
        <end position="510"/>
    </location>
</feature>
<feature type="region of interest" description="Disordered" evidence="3">
    <location>
        <begin position="447"/>
        <end position="510"/>
    </location>
</feature>
<evidence type="ECO:0000256" key="3">
    <source>
        <dbReference type="SAM" id="MobiDB-lite"/>
    </source>
</evidence>
<organism evidence="5 6">
    <name type="scientific">Plectosphaerella plurivora</name>
    <dbReference type="NCBI Taxonomy" id="936078"/>
    <lineage>
        <taxon>Eukaryota</taxon>
        <taxon>Fungi</taxon>
        <taxon>Dikarya</taxon>
        <taxon>Ascomycota</taxon>
        <taxon>Pezizomycotina</taxon>
        <taxon>Sordariomycetes</taxon>
        <taxon>Hypocreomycetidae</taxon>
        <taxon>Glomerellales</taxon>
        <taxon>Plectosphaerellaceae</taxon>
        <taxon>Plectosphaerella</taxon>
    </lineage>
</organism>
<evidence type="ECO:0000256" key="2">
    <source>
        <dbReference type="ARBA" id="ARBA00023004"/>
    </source>
</evidence>
<feature type="region of interest" description="Disordered" evidence="3">
    <location>
        <begin position="385"/>
        <end position="412"/>
    </location>
</feature>
<dbReference type="Gene3D" id="2.120.10.80">
    <property type="entry name" value="Kelch-type beta propeller"/>
    <property type="match status" value="1"/>
</dbReference>
<dbReference type="SUPFAM" id="SSF117281">
    <property type="entry name" value="Kelch motif"/>
    <property type="match status" value="1"/>
</dbReference>
<gene>
    <name evidence="5" type="ORF">F5X68DRAFT_236977</name>
</gene>
<dbReference type="Proteomes" id="UP000770015">
    <property type="component" value="Unassembled WGS sequence"/>
</dbReference>
<comment type="caution">
    <text evidence="5">The sequence shown here is derived from an EMBL/GenBank/DDBJ whole genome shotgun (WGS) entry which is preliminary data.</text>
</comment>
<evidence type="ECO:0000256" key="4">
    <source>
        <dbReference type="SAM" id="Phobius"/>
    </source>
</evidence>
<dbReference type="EMBL" id="JAGSXJ010000036">
    <property type="protein sequence ID" value="KAH6666538.1"/>
    <property type="molecule type" value="Genomic_DNA"/>
</dbReference>
<dbReference type="PANTHER" id="PTHR47435">
    <property type="entry name" value="KELCH REPEAT PROTEIN (AFU_ORTHOLOGUE AFUA_5G12780)"/>
    <property type="match status" value="1"/>
</dbReference>
<accession>A0A9P8UZX5</accession>
<evidence type="ECO:0000256" key="1">
    <source>
        <dbReference type="ARBA" id="ARBA00022737"/>
    </source>
</evidence>
<evidence type="ECO:0000313" key="6">
    <source>
        <dbReference type="Proteomes" id="UP000770015"/>
    </source>
</evidence>
<dbReference type="PANTHER" id="PTHR47435:SF4">
    <property type="entry name" value="KELCH REPEAT PROTEIN (AFU_ORTHOLOGUE AFUA_5G12780)"/>
    <property type="match status" value="1"/>
</dbReference>
<keyword evidence="4" id="KW-0812">Transmembrane</keyword>
<dbReference type="Gene3D" id="1.20.5.510">
    <property type="entry name" value="Single helix bin"/>
    <property type="match status" value="1"/>
</dbReference>
<sequence>MGDRIYYDGGWLSQQGFMDLGPTFPSNATLSIDLTTSWFPDNASISAVEHPNQPTMEVQTIVTDQKSKCFYVWGGYSAYGIPIPDPREFWRFCASGGWQQVELDLPSRIEFRRIPNLFFSASASTHDTGFIFGGEASVSALLPGDKKNFEGFLSFNFTSQTWTSHDRPQDKPQYSSDGTLWGAKAIFVPNYGENGLIFFLGGSRGRGTGNVLYLDFNTVHFMDPVTKAWYKQSTTALNDNFPGPRHQHCIAGVAGENNTYEIYVFGGANDASDFLPDSVHVLSLPSFTWSLVTKVDPEFVRENPNCAVVGNSQFLIWGGRTDGDSATRYGVQDPFKQGLGILDLNTLRWKDEYNPDGAPYSPNHNVVLARTSPPELSDEVRELFGSAVEPSSSDESPGAQPEDQNDSESSSTPVAAIAGGVVGGVALIAITAGVYWFMSRRRRKVQAPVVQTSPNETVSKPPYEQVSPLDSAKPVEMSELHELPRPVELGNGREGPKDVHEMDGSHARRP</sequence>
<dbReference type="GO" id="GO:0019760">
    <property type="term" value="P:glucosinolate metabolic process"/>
    <property type="evidence" value="ECO:0007669"/>
    <property type="project" value="UniProtKB-ARBA"/>
</dbReference>
<keyword evidence="2" id="KW-0408">Iron</keyword>
<keyword evidence="6" id="KW-1185">Reference proteome</keyword>
<proteinExistence type="predicted"/>
<name>A0A9P8UZX5_9PEZI</name>
<dbReference type="InterPro" id="IPR015915">
    <property type="entry name" value="Kelch-typ_b-propeller"/>
</dbReference>
<feature type="transmembrane region" description="Helical" evidence="4">
    <location>
        <begin position="414"/>
        <end position="437"/>
    </location>
</feature>
<dbReference type="AlphaFoldDB" id="A0A9P8UZX5"/>
<evidence type="ECO:0000313" key="5">
    <source>
        <dbReference type="EMBL" id="KAH6666538.1"/>
    </source>
</evidence>